<keyword evidence="5" id="KW-0808">Transferase</keyword>
<dbReference type="PRINTS" id="PR00109">
    <property type="entry name" value="TYRKINASE"/>
</dbReference>
<dbReference type="FunFam" id="3.30.200.20:FF:000060">
    <property type="entry name" value="Serine/threonine-protein kinase isoform 1"/>
    <property type="match status" value="1"/>
</dbReference>
<dbReference type="InterPro" id="IPR002912">
    <property type="entry name" value="ACT_dom"/>
</dbReference>
<keyword evidence="15" id="KW-1185">Reference proteome</keyword>
<evidence type="ECO:0000256" key="1">
    <source>
        <dbReference type="ARBA" id="ARBA00010507"/>
    </source>
</evidence>
<dbReference type="Proteomes" id="UP001152561">
    <property type="component" value="Unassembled WGS sequence"/>
</dbReference>
<evidence type="ECO:0000256" key="11">
    <source>
        <dbReference type="SAM" id="MobiDB-lite"/>
    </source>
</evidence>
<feature type="region of interest" description="Disordered" evidence="11">
    <location>
        <begin position="1"/>
        <end position="21"/>
    </location>
</feature>
<comment type="similarity">
    <text evidence="1">Belongs to the protein kinase superfamily. TKL Ser/Thr protein kinase family. RAF subfamily.</text>
</comment>
<dbReference type="SUPFAM" id="SSF55021">
    <property type="entry name" value="ACT-like"/>
    <property type="match status" value="1"/>
</dbReference>
<dbReference type="Gene3D" id="1.10.510.10">
    <property type="entry name" value="Transferase(Phosphotransferase) domain 1"/>
    <property type="match status" value="1"/>
</dbReference>
<feature type="domain" description="Protein kinase" evidence="12">
    <location>
        <begin position="280"/>
        <end position="533"/>
    </location>
</feature>
<dbReference type="InterPro" id="IPR000719">
    <property type="entry name" value="Prot_kinase_dom"/>
</dbReference>
<comment type="catalytic activity">
    <reaction evidence="10">
        <text>L-seryl-[protein] + ATP = O-phospho-L-seryl-[protein] + ADP + H(+)</text>
        <dbReference type="Rhea" id="RHEA:17989"/>
        <dbReference type="Rhea" id="RHEA-COMP:9863"/>
        <dbReference type="Rhea" id="RHEA-COMP:11604"/>
        <dbReference type="ChEBI" id="CHEBI:15378"/>
        <dbReference type="ChEBI" id="CHEBI:29999"/>
        <dbReference type="ChEBI" id="CHEBI:30616"/>
        <dbReference type="ChEBI" id="CHEBI:83421"/>
        <dbReference type="ChEBI" id="CHEBI:456216"/>
        <dbReference type="EC" id="2.7.11.1"/>
    </reaction>
</comment>
<evidence type="ECO:0000256" key="2">
    <source>
        <dbReference type="ARBA" id="ARBA00012513"/>
    </source>
</evidence>
<dbReference type="EMBL" id="JAJAGQ010000001">
    <property type="protein sequence ID" value="KAJ8572142.1"/>
    <property type="molecule type" value="Genomic_DNA"/>
</dbReference>
<protein>
    <recommendedName>
        <fullName evidence="2">non-specific serine/threonine protein kinase</fullName>
        <ecNumber evidence="2">2.7.11.1</ecNumber>
    </recommendedName>
</protein>
<accession>A0A9Q1MXT3</accession>
<evidence type="ECO:0000313" key="15">
    <source>
        <dbReference type="Proteomes" id="UP001152561"/>
    </source>
</evidence>
<evidence type="ECO:0000256" key="3">
    <source>
        <dbReference type="ARBA" id="ARBA00022527"/>
    </source>
</evidence>
<evidence type="ECO:0000259" key="12">
    <source>
        <dbReference type="PROSITE" id="PS50011"/>
    </source>
</evidence>
<dbReference type="PROSITE" id="PS50011">
    <property type="entry name" value="PROTEIN_KINASE_DOM"/>
    <property type="match status" value="1"/>
</dbReference>
<dbReference type="Pfam" id="PF07714">
    <property type="entry name" value="PK_Tyr_Ser-Thr"/>
    <property type="match status" value="1"/>
</dbReference>
<keyword evidence="8" id="KW-0067">ATP-binding</keyword>
<gene>
    <name evidence="14" type="ORF">K7X08_008653</name>
</gene>
<evidence type="ECO:0000256" key="9">
    <source>
        <dbReference type="ARBA" id="ARBA00047899"/>
    </source>
</evidence>
<dbReference type="Gene3D" id="3.30.200.20">
    <property type="entry name" value="Phosphorylase Kinase, domain 1"/>
    <property type="match status" value="1"/>
</dbReference>
<evidence type="ECO:0000256" key="10">
    <source>
        <dbReference type="ARBA" id="ARBA00048679"/>
    </source>
</evidence>
<dbReference type="AlphaFoldDB" id="A0A9Q1MXT3"/>
<sequence>MAMEDNKESCGSRVTSGRHQRKKLEVYNEVLRRLKEQSNNNHKALQPGFDDQLWAHFNRLPTRYALDVNVERAEDVLTHKRLLHLAHDPANRPAFEVRLVQVAPVLDENSTDSVYSSSAKKDVSRSVHPPPAFGSSPNLEALDCEIIKSEVQDEDEDAPPCANISRPMHEITFSTDDKPKLLSQLTSLLAELGLNIQEAHAFSTVDGYSLDVFVVDGWPYEEVVQLRTALEREILRNEKSWPSPSQSLKKQEQDLIKCEFDHLTIPFDGIDVWEIDHQLLKFEYKIASGSYGDLYKGTYCSQEVAIKILKSERLNTELQTEFAQEVYIMRKVRHKNVVQFIGACTRPPNLCIVTEYMSGGSVYDYLHKQKGSFKLPTLLKVAVDVSKGMNYLHQNNIIHRDLKAANLLMDENEVIKVADFGVARVKAQTGVMTAETGTYRWMAPEVIEHTLYDHKADVFSFGVVLWELLTGKLPYEYLTPLQAAIGVVQKGLRPTIPKHTPPKLAELLQTCWQQEPTSRPDFSEIVDILQQIVIEVGHERADRCKEKHAGGFFSSLRRGHR</sequence>
<dbReference type="GO" id="GO:0005524">
    <property type="term" value="F:ATP binding"/>
    <property type="evidence" value="ECO:0007669"/>
    <property type="project" value="UniProtKB-KW"/>
</dbReference>
<reference evidence="15" key="1">
    <citation type="journal article" date="2023" name="Proc. Natl. Acad. Sci. U.S.A.">
        <title>Genomic and structural basis for evolution of tropane alkaloid biosynthesis.</title>
        <authorList>
            <person name="Wanga Y.-J."/>
            <person name="Taina T."/>
            <person name="Yua J.-Y."/>
            <person name="Lia J."/>
            <person name="Xua B."/>
            <person name="Chenc J."/>
            <person name="D'Auriad J.C."/>
            <person name="Huanga J.-P."/>
            <person name="Huanga S.-X."/>
        </authorList>
    </citation>
    <scope>NUCLEOTIDE SEQUENCE [LARGE SCALE GENOMIC DNA]</scope>
    <source>
        <strain evidence="15">cv. KIB-2019</strain>
    </source>
</reference>
<dbReference type="CDD" id="cd13999">
    <property type="entry name" value="STKc_MAP3K-like"/>
    <property type="match status" value="1"/>
</dbReference>
<dbReference type="GO" id="GO:0004674">
    <property type="term" value="F:protein serine/threonine kinase activity"/>
    <property type="evidence" value="ECO:0007669"/>
    <property type="project" value="UniProtKB-KW"/>
</dbReference>
<keyword evidence="4" id="KW-0597">Phosphoprotein</keyword>
<feature type="domain" description="ACT" evidence="13">
    <location>
        <begin position="170"/>
        <end position="247"/>
    </location>
</feature>
<dbReference type="InterPro" id="IPR051681">
    <property type="entry name" value="Ser/Thr_Kinases-Pseudokinases"/>
</dbReference>
<dbReference type="PANTHER" id="PTHR44329:SF128">
    <property type="entry name" value="SERINE_THREONINE-PROTEIN KINASE STY46"/>
    <property type="match status" value="1"/>
</dbReference>
<dbReference type="PANTHER" id="PTHR44329">
    <property type="entry name" value="SERINE/THREONINE-PROTEIN KINASE TNNI3K-RELATED"/>
    <property type="match status" value="1"/>
</dbReference>
<name>A0A9Q1MXT3_9SOLA</name>
<dbReference type="SUPFAM" id="SSF56112">
    <property type="entry name" value="Protein kinase-like (PK-like)"/>
    <property type="match status" value="1"/>
</dbReference>
<evidence type="ECO:0000256" key="7">
    <source>
        <dbReference type="ARBA" id="ARBA00022777"/>
    </source>
</evidence>
<proteinExistence type="inferred from homology"/>
<keyword evidence="6" id="KW-0547">Nucleotide-binding</keyword>
<comment type="caution">
    <text evidence="14">The sequence shown here is derived from an EMBL/GenBank/DDBJ whole genome shotgun (WGS) entry which is preliminary data.</text>
</comment>
<feature type="compositionally biased region" description="Basic and acidic residues" evidence="11">
    <location>
        <begin position="1"/>
        <end position="10"/>
    </location>
</feature>
<dbReference type="InterPro" id="IPR008271">
    <property type="entry name" value="Ser/Thr_kinase_AS"/>
</dbReference>
<evidence type="ECO:0000256" key="8">
    <source>
        <dbReference type="ARBA" id="ARBA00022840"/>
    </source>
</evidence>
<organism evidence="14 15">
    <name type="scientific">Anisodus acutangulus</name>
    <dbReference type="NCBI Taxonomy" id="402998"/>
    <lineage>
        <taxon>Eukaryota</taxon>
        <taxon>Viridiplantae</taxon>
        <taxon>Streptophyta</taxon>
        <taxon>Embryophyta</taxon>
        <taxon>Tracheophyta</taxon>
        <taxon>Spermatophyta</taxon>
        <taxon>Magnoliopsida</taxon>
        <taxon>eudicotyledons</taxon>
        <taxon>Gunneridae</taxon>
        <taxon>Pentapetalae</taxon>
        <taxon>asterids</taxon>
        <taxon>lamiids</taxon>
        <taxon>Solanales</taxon>
        <taxon>Solanaceae</taxon>
        <taxon>Solanoideae</taxon>
        <taxon>Hyoscyameae</taxon>
        <taxon>Anisodus</taxon>
    </lineage>
</organism>
<keyword evidence="7" id="KW-0418">Kinase</keyword>
<dbReference type="InterPro" id="IPR011009">
    <property type="entry name" value="Kinase-like_dom_sf"/>
</dbReference>
<evidence type="ECO:0000259" key="13">
    <source>
        <dbReference type="PROSITE" id="PS51671"/>
    </source>
</evidence>
<keyword evidence="3" id="KW-0723">Serine/threonine-protein kinase</keyword>
<dbReference type="PROSITE" id="PS51671">
    <property type="entry name" value="ACT"/>
    <property type="match status" value="1"/>
</dbReference>
<dbReference type="InterPro" id="IPR001245">
    <property type="entry name" value="Ser-Thr/Tyr_kinase_cat_dom"/>
</dbReference>
<evidence type="ECO:0000313" key="14">
    <source>
        <dbReference type="EMBL" id="KAJ8572142.1"/>
    </source>
</evidence>
<evidence type="ECO:0000256" key="4">
    <source>
        <dbReference type="ARBA" id="ARBA00022553"/>
    </source>
</evidence>
<dbReference type="FunFam" id="1.10.510.10:FF:000316">
    <property type="entry name" value="serine/threonine-protein kinase HT1"/>
    <property type="match status" value="1"/>
</dbReference>
<dbReference type="EC" id="2.7.11.1" evidence="2"/>
<dbReference type="CDD" id="cd04928">
    <property type="entry name" value="ACT_TyrKc"/>
    <property type="match status" value="1"/>
</dbReference>
<dbReference type="OrthoDB" id="4062651at2759"/>
<dbReference type="Pfam" id="PF01842">
    <property type="entry name" value="ACT"/>
    <property type="match status" value="1"/>
</dbReference>
<dbReference type="InterPro" id="IPR045865">
    <property type="entry name" value="ACT-like_dom_sf"/>
</dbReference>
<dbReference type="PROSITE" id="PS00108">
    <property type="entry name" value="PROTEIN_KINASE_ST"/>
    <property type="match status" value="1"/>
</dbReference>
<dbReference type="SMART" id="SM00220">
    <property type="entry name" value="S_TKc"/>
    <property type="match status" value="1"/>
</dbReference>
<comment type="catalytic activity">
    <reaction evidence="9">
        <text>L-threonyl-[protein] + ATP = O-phospho-L-threonyl-[protein] + ADP + H(+)</text>
        <dbReference type="Rhea" id="RHEA:46608"/>
        <dbReference type="Rhea" id="RHEA-COMP:11060"/>
        <dbReference type="Rhea" id="RHEA-COMP:11605"/>
        <dbReference type="ChEBI" id="CHEBI:15378"/>
        <dbReference type="ChEBI" id="CHEBI:30013"/>
        <dbReference type="ChEBI" id="CHEBI:30616"/>
        <dbReference type="ChEBI" id="CHEBI:61977"/>
        <dbReference type="ChEBI" id="CHEBI:456216"/>
        <dbReference type="EC" id="2.7.11.1"/>
    </reaction>
</comment>
<evidence type="ECO:0000256" key="5">
    <source>
        <dbReference type="ARBA" id="ARBA00022679"/>
    </source>
</evidence>
<evidence type="ECO:0000256" key="6">
    <source>
        <dbReference type="ARBA" id="ARBA00022741"/>
    </source>
</evidence>